<evidence type="ECO:0000313" key="7">
    <source>
        <dbReference type="EMBL" id="MVX56327.1"/>
    </source>
</evidence>
<dbReference type="SMART" id="SM00448">
    <property type="entry name" value="REC"/>
    <property type="match status" value="1"/>
</dbReference>
<sequence length="229" mass="25289">MNTRETTVLIVEPDLDTQRVYRQRLIHDPGIRLIGICSSMESATSLLLQTRCDILLTELNLGQRDGLELIHQAHTEYHIPNIAVISNRSSPKDILAAIENGAIGYIVKTETNLQSIADYVRSIIVGGSPISPIAGRVIVKTLQNRIENEQVSEIQGMHSSSVPNPLSPRETEVLHLLGRGMSFADISKVLGISTHTVTAHIKKIYRKLKVHSRGEAVYLASQMGILSDR</sequence>
<dbReference type="OrthoDB" id="3623000at2"/>
<dbReference type="SUPFAM" id="SSF46894">
    <property type="entry name" value="C-terminal effector domain of the bipartite response regulators"/>
    <property type="match status" value="1"/>
</dbReference>
<protein>
    <submittedName>
        <fullName evidence="7">Response regulator</fullName>
    </submittedName>
</protein>
<dbReference type="SMART" id="SM00421">
    <property type="entry name" value="HTH_LUXR"/>
    <property type="match status" value="1"/>
</dbReference>
<dbReference type="Gene3D" id="3.40.50.2300">
    <property type="match status" value="1"/>
</dbReference>
<dbReference type="Gene3D" id="1.10.10.10">
    <property type="entry name" value="Winged helix-like DNA-binding domain superfamily/Winged helix DNA-binding domain"/>
    <property type="match status" value="1"/>
</dbReference>
<dbReference type="InterPro" id="IPR036388">
    <property type="entry name" value="WH-like_DNA-bd_sf"/>
</dbReference>
<evidence type="ECO:0000259" key="5">
    <source>
        <dbReference type="PROSITE" id="PS50043"/>
    </source>
</evidence>
<proteinExistence type="predicted"/>
<dbReference type="SUPFAM" id="SSF52172">
    <property type="entry name" value="CheY-like"/>
    <property type="match status" value="1"/>
</dbReference>
<reference evidence="7 8" key="1">
    <citation type="submission" date="2019-12" db="EMBL/GenBank/DDBJ databases">
        <title>Microbes associate with the intestines of laboratory mice.</title>
        <authorList>
            <person name="Navarre W."/>
            <person name="Wong E."/>
        </authorList>
    </citation>
    <scope>NUCLEOTIDE SEQUENCE [LARGE SCALE GENOMIC DNA]</scope>
    <source>
        <strain evidence="7 8">NM82_D38</strain>
    </source>
</reference>
<dbReference type="AlphaFoldDB" id="A0A6L6YFN5"/>
<dbReference type="InterPro" id="IPR001789">
    <property type="entry name" value="Sig_transdc_resp-reg_receiver"/>
</dbReference>
<dbReference type="Proteomes" id="UP000472580">
    <property type="component" value="Unassembled WGS sequence"/>
</dbReference>
<dbReference type="PANTHER" id="PTHR43214:SF41">
    <property type="entry name" value="NITRATE_NITRITE RESPONSE REGULATOR PROTEIN NARP"/>
    <property type="match status" value="1"/>
</dbReference>
<keyword evidence="3" id="KW-0804">Transcription</keyword>
<keyword evidence="1" id="KW-0805">Transcription regulation</keyword>
<evidence type="ECO:0000256" key="1">
    <source>
        <dbReference type="ARBA" id="ARBA00023015"/>
    </source>
</evidence>
<dbReference type="PROSITE" id="PS50110">
    <property type="entry name" value="RESPONSE_REGULATORY"/>
    <property type="match status" value="1"/>
</dbReference>
<dbReference type="RefSeq" id="WP_160334760.1">
    <property type="nucleotide sequence ID" value="NZ_CALPCR010000004.1"/>
</dbReference>
<feature type="domain" description="HTH luxR-type" evidence="5">
    <location>
        <begin position="159"/>
        <end position="224"/>
    </location>
</feature>
<evidence type="ECO:0000256" key="3">
    <source>
        <dbReference type="ARBA" id="ARBA00023163"/>
    </source>
</evidence>
<dbReference type="PROSITE" id="PS50043">
    <property type="entry name" value="HTH_LUXR_2"/>
    <property type="match status" value="1"/>
</dbReference>
<evidence type="ECO:0000313" key="8">
    <source>
        <dbReference type="Proteomes" id="UP000472580"/>
    </source>
</evidence>
<keyword evidence="2" id="KW-0238">DNA-binding</keyword>
<comment type="caution">
    <text evidence="4">Lacks conserved residue(s) required for the propagation of feature annotation.</text>
</comment>
<dbReference type="Pfam" id="PF00196">
    <property type="entry name" value="GerE"/>
    <property type="match status" value="1"/>
</dbReference>
<keyword evidence="8" id="KW-1185">Reference proteome</keyword>
<dbReference type="GO" id="GO:0006355">
    <property type="term" value="P:regulation of DNA-templated transcription"/>
    <property type="evidence" value="ECO:0007669"/>
    <property type="project" value="InterPro"/>
</dbReference>
<evidence type="ECO:0000259" key="6">
    <source>
        <dbReference type="PROSITE" id="PS50110"/>
    </source>
</evidence>
<dbReference type="GO" id="GO:0000160">
    <property type="term" value="P:phosphorelay signal transduction system"/>
    <property type="evidence" value="ECO:0007669"/>
    <property type="project" value="InterPro"/>
</dbReference>
<name>A0A6L6YFN5_9BURK</name>
<dbReference type="InterPro" id="IPR011006">
    <property type="entry name" value="CheY-like_superfamily"/>
</dbReference>
<dbReference type="CDD" id="cd06170">
    <property type="entry name" value="LuxR_C_like"/>
    <property type="match status" value="1"/>
</dbReference>
<dbReference type="EMBL" id="WSRP01000008">
    <property type="protein sequence ID" value="MVX56327.1"/>
    <property type="molecule type" value="Genomic_DNA"/>
</dbReference>
<feature type="domain" description="Response regulatory" evidence="6">
    <location>
        <begin position="7"/>
        <end position="123"/>
    </location>
</feature>
<dbReference type="InterPro" id="IPR039420">
    <property type="entry name" value="WalR-like"/>
</dbReference>
<dbReference type="Pfam" id="PF00072">
    <property type="entry name" value="Response_reg"/>
    <property type="match status" value="1"/>
</dbReference>
<dbReference type="PANTHER" id="PTHR43214">
    <property type="entry name" value="TWO-COMPONENT RESPONSE REGULATOR"/>
    <property type="match status" value="1"/>
</dbReference>
<accession>A0A6L6YFN5</accession>
<dbReference type="InterPro" id="IPR016032">
    <property type="entry name" value="Sig_transdc_resp-reg_C-effctor"/>
</dbReference>
<evidence type="ECO:0000256" key="2">
    <source>
        <dbReference type="ARBA" id="ARBA00023125"/>
    </source>
</evidence>
<gene>
    <name evidence="7" type="ORF">E5987_03785</name>
</gene>
<evidence type="ECO:0000256" key="4">
    <source>
        <dbReference type="PROSITE-ProRule" id="PRU00169"/>
    </source>
</evidence>
<dbReference type="PRINTS" id="PR00038">
    <property type="entry name" value="HTHLUXR"/>
</dbReference>
<organism evidence="7 8">
    <name type="scientific">Parasutterella muris</name>
    <dbReference type="NCBI Taxonomy" id="2565572"/>
    <lineage>
        <taxon>Bacteria</taxon>
        <taxon>Pseudomonadati</taxon>
        <taxon>Pseudomonadota</taxon>
        <taxon>Betaproteobacteria</taxon>
        <taxon>Burkholderiales</taxon>
        <taxon>Sutterellaceae</taxon>
        <taxon>Parasutterella</taxon>
    </lineage>
</organism>
<dbReference type="GO" id="GO:0003677">
    <property type="term" value="F:DNA binding"/>
    <property type="evidence" value="ECO:0007669"/>
    <property type="project" value="UniProtKB-KW"/>
</dbReference>
<dbReference type="InterPro" id="IPR000792">
    <property type="entry name" value="Tscrpt_reg_LuxR_C"/>
</dbReference>
<comment type="caution">
    <text evidence="7">The sequence shown here is derived from an EMBL/GenBank/DDBJ whole genome shotgun (WGS) entry which is preliminary data.</text>
</comment>